<reference evidence="3 4" key="1">
    <citation type="submission" date="2020-06" db="EMBL/GenBank/DDBJ databases">
        <title>Schlegella sp. ID0723 isolated from air conditioner.</title>
        <authorList>
            <person name="Kim D.Y."/>
            <person name="Kim D.-U."/>
        </authorList>
    </citation>
    <scope>NUCLEOTIDE SEQUENCE [LARGE SCALE GENOMIC DNA]</scope>
    <source>
        <strain evidence="3 4">ID0723</strain>
    </source>
</reference>
<dbReference type="Pfam" id="PF09423">
    <property type="entry name" value="PhoD"/>
    <property type="match status" value="1"/>
</dbReference>
<organism evidence="3 4">
    <name type="scientific">Piscinibacter koreensis</name>
    <dbReference type="NCBI Taxonomy" id="2742824"/>
    <lineage>
        <taxon>Bacteria</taxon>
        <taxon>Pseudomonadati</taxon>
        <taxon>Pseudomonadota</taxon>
        <taxon>Betaproteobacteria</taxon>
        <taxon>Burkholderiales</taxon>
        <taxon>Sphaerotilaceae</taxon>
        <taxon>Piscinibacter</taxon>
    </lineage>
</organism>
<dbReference type="InterPro" id="IPR018946">
    <property type="entry name" value="PhoD-like_MPP"/>
</dbReference>
<accession>A0A7Y6TVS7</accession>
<dbReference type="EMBL" id="JABWMJ010000002">
    <property type="protein sequence ID" value="NUZ05419.1"/>
    <property type="molecule type" value="Genomic_DNA"/>
</dbReference>
<proteinExistence type="predicted"/>
<dbReference type="Proteomes" id="UP000529637">
    <property type="component" value="Unassembled WGS sequence"/>
</dbReference>
<gene>
    <name evidence="3" type="ORF">HQN59_06545</name>
</gene>
<dbReference type="Pfam" id="PF16655">
    <property type="entry name" value="PhoD_N"/>
    <property type="match status" value="1"/>
</dbReference>
<dbReference type="CDD" id="cd07389">
    <property type="entry name" value="MPP_PhoD"/>
    <property type="match status" value="1"/>
</dbReference>
<sequence>MTDRAPPEQPARRRAVAQSAALLLAPWLSTRGSAASTGPRFALGVASGQPRPDGMVLWTRLTGEGLADRVAVRWEIAHDEAFARLVAHGVEVAEAAWAHSVHAEPAGLAPERSYWYRFIALGEVSAVGRTRTAPAPDAAATLDLVTASCQRYDAGHYAAWRQVARDDVDLVLFLGDYIYESASPRQALRRHEGGRAATLDQYRARYATYKSDPALQAAHAACPWLLVWDDHEVANDYAGLNGPASDAGFAAQRAAAYQAYWEHQPFQKALRPRGPKMRIVGRCDWGRLARIHLLDDRQYRDPQACSGAHGGSRVLTRTDCAELDDPARSLLGAEQERWLAGGWDLARPWNVVAQQTLMARFAAPGAEGGEPRVWTDGWDGYPAARRRLLGQVAERALGGVVVVGGDVHASYVADLKTDFGDPRGKVVATEFCGTSITSPSLAQARIDAIARFNPHVRHARADRRGYTRLRFGPERMHAELRVVEDVMDPASTVSTAARFAVDAGRPGVLVD</sequence>
<keyword evidence="4" id="KW-1185">Reference proteome</keyword>
<feature type="domain" description="Phospholipase D N-terminal" evidence="2">
    <location>
        <begin position="43"/>
        <end position="132"/>
    </location>
</feature>
<dbReference type="InterPro" id="IPR029052">
    <property type="entry name" value="Metallo-depent_PP-like"/>
</dbReference>
<dbReference type="InterPro" id="IPR038607">
    <property type="entry name" value="PhoD-like_sf"/>
</dbReference>
<dbReference type="InterPro" id="IPR052900">
    <property type="entry name" value="Phospholipid_Metab_Enz"/>
</dbReference>
<dbReference type="AlphaFoldDB" id="A0A7Y6TVS7"/>
<comment type="caution">
    <text evidence="3">The sequence shown here is derived from an EMBL/GenBank/DDBJ whole genome shotgun (WGS) entry which is preliminary data.</text>
</comment>
<dbReference type="RefSeq" id="WP_176067247.1">
    <property type="nucleotide sequence ID" value="NZ_JABWMJ010000002.1"/>
</dbReference>
<dbReference type="SUPFAM" id="SSF56300">
    <property type="entry name" value="Metallo-dependent phosphatases"/>
    <property type="match status" value="1"/>
</dbReference>
<dbReference type="InterPro" id="IPR032093">
    <property type="entry name" value="PhoD_N"/>
</dbReference>
<evidence type="ECO:0000313" key="3">
    <source>
        <dbReference type="EMBL" id="NUZ05419.1"/>
    </source>
</evidence>
<dbReference type="PANTHER" id="PTHR43606:SF2">
    <property type="entry name" value="ALKALINE PHOSPHATASE FAMILY PROTEIN (AFU_ORTHOLOGUE AFUA_5G03860)"/>
    <property type="match status" value="1"/>
</dbReference>
<name>A0A7Y6TVS7_9BURK</name>
<dbReference type="PANTHER" id="PTHR43606">
    <property type="entry name" value="PHOSPHATASE, PUTATIVE (AFU_ORTHOLOGUE AFUA_6G08710)-RELATED"/>
    <property type="match status" value="1"/>
</dbReference>
<protein>
    <submittedName>
        <fullName evidence="3">Alkaline phosphatase D family protein</fullName>
    </submittedName>
</protein>
<evidence type="ECO:0000259" key="1">
    <source>
        <dbReference type="Pfam" id="PF09423"/>
    </source>
</evidence>
<evidence type="ECO:0000259" key="2">
    <source>
        <dbReference type="Pfam" id="PF16655"/>
    </source>
</evidence>
<evidence type="ECO:0000313" key="4">
    <source>
        <dbReference type="Proteomes" id="UP000529637"/>
    </source>
</evidence>
<feature type="domain" description="PhoD-like phosphatase metallophosphatase" evidence="1">
    <location>
        <begin position="144"/>
        <end position="480"/>
    </location>
</feature>
<dbReference type="Gene3D" id="3.60.21.70">
    <property type="entry name" value="PhoD-like phosphatase"/>
    <property type="match status" value="1"/>
</dbReference>
<dbReference type="Gene3D" id="2.60.40.380">
    <property type="entry name" value="Purple acid phosphatase-like, N-terminal"/>
    <property type="match status" value="1"/>
</dbReference>